<feature type="transmembrane region" description="Helical" evidence="6">
    <location>
        <begin position="49"/>
        <end position="67"/>
    </location>
</feature>
<dbReference type="InterPro" id="IPR051533">
    <property type="entry name" value="WaaL-like"/>
</dbReference>
<dbReference type="STRING" id="928856.SAMN04488049_1165"/>
<sequence>MSVTEGAAPAQRGPSKTRPQDKVHPLVTAYILCVVISVYFFVGPLYLNTLRALLLVVMIPLWAKLLMGHYGRVILTDYFFVAYFLWTIPALVVNNPDAVVQQSGSTGAEFLGGYILGRAYIRSTGAFIGLCKQLAVLTLVLLPFGLLEVRTADPFIPDLIRRIPGLFSVPDVNIPGRMGLNRVQNAFNHPIHYGLFCSVVFSLSFIALKGVSGTAWRWVSSALIGLGCFLALSSGAMLALFLQLGLITWAFVLNGFKGRWWLLVALGVLAYIAIDLLSNRTPLRVFLSYATFSAHTAYWRALIFEYGFQNALDNPLFGIGLNDWERPSWMYGDSMDNFWLVVAVRYGFPAAIFIIIGYLYVLLKVMFRDFDSDPALWQVRRAWVFSFVGLTFTLCTVHVWANIYSFVFFIFASGVWMLDAQPKGSDAATEDTDPAPDRSRRYTRFDKAHQRKT</sequence>
<feature type="compositionally biased region" description="Basic and acidic residues" evidence="5">
    <location>
        <begin position="435"/>
        <end position="453"/>
    </location>
</feature>
<accession>A0A0P1GGC0</accession>
<dbReference type="PANTHER" id="PTHR37422">
    <property type="entry name" value="TEICHURONIC ACID BIOSYNTHESIS PROTEIN TUAE"/>
    <property type="match status" value="1"/>
</dbReference>
<feature type="transmembrane region" description="Helical" evidence="6">
    <location>
        <begin position="338"/>
        <end position="363"/>
    </location>
</feature>
<dbReference type="GO" id="GO:0016874">
    <property type="term" value="F:ligase activity"/>
    <property type="evidence" value="ECO:0007669"/>
    <property type="project" value="UniProtKB-KW"/>
</dbReference>
<feature type="transmembrane region" description="Helical" evidence="6">
    <location>
        <begin position="383"/>
        <end position="411"/>
    </location>
</feature>
<organism evidence="8 9">
    <name type="scientific">Tritonibacter multivorans</name>
    <dbReference type="NCBI Taxonomy" id="928856"/>
    <lineage>
        <taxon>Bacteria</taxon>
        <taxon>Pseudomonadati</taxon>
        <taxon>Pseudomonadota</taxon>
        <taxon>Alphaproteobacteria</taxon>
        <taxon>Rhodobacterales</taxon>
        <taxon>Paracoccaceae</taxon>
        <taxon>Tritonibacter</taxon>
    </lineage>
</organism>
<dbReference type="AlphaFoldDB" id="A0A0P1GGC0"/>
<feature type="transmembrane region" description="Helical" evidence="6">
    <location>
        <begin position="73"/>
        <end position="93"/>
    </location>
</feature>
<feature type="region of interest" description="Disordered" evidence="5">
    <location>
        <begin position="423"/>
        <end position="453"/>
    </location>
</feature>
<dbReference type="PANTHER" id="PTHR37422:SF13">
    <property type="entry name" value="LIPOPOLYSACCHARIDE BIOSYNTHESIS PROTEIN PA4999-RELATED"/>
    <property type="match status" value="1"/>
</dbReference>
<protein>
    <submittedName>
        <fullName evidence="8">Lipid A core-O-antigen ligase</fullName>
    </submittedName>
</protein>
<evidence type="ECO:0000256" key="1">
    <source>
        <dbReference type="ARBA" id="ARBA00004141"/>
    </source>
</evidence>
<keyword evidence="8" id="KW-0436">Ligase</keyword>
<feature type="transmembrane region" description="Helical" evidence="6">
    <location>
        <begin position="258"/>
        <end position="277"/>
    </location>
</feature>
<feature type="transmembrane region" description="Helical" evidence="6">
    <location>
        <begin position="126"/>
        <end position="147"/>
    </location>
</feature>
<proteinExistence type="predicted"/>
<reference evidence="8 9" key="1">
    <citation type="submission" date="2015-09" db="EMBL/GenBank/DDBJ databases">
        <authorList>
            <consortium name="Swine Surveillance"/>
        </authorList>
    </citation>
    <scope>NUCLEOTIDE SEQUENCE [LARGE SCALE GENOMIC DNA]</scope>
    <source>
        <strain evidence="8 9">CECT 7557</strain>
    </source>
</reference>
<dbReference type="RefSeq" id="WP_131727567.1">
    <property type="nucleotide sequence ID" value="NZ_CYSD01000040.1"/>
</dbReference>
<dbReference type="InterPro" id="IPR007016">
    <property type="entry name" value="O-antigen_ligase-rel_domated"/>
</dbReference>
<feature type="domain" description="O-antigen ligase-related" evidence="7">
    <location>
        <begin position="221"/>
        <end position="355"/>
    </location>
</feature>
<keyword evidence="9" id="KW-1185">Reference proteome</keyword>
<evidence type="ECO:0000256" key="4">
    <source>
        <dbReference type="ARBA" id="ARBA00023136"/>
    </source>
</evidence>
<evidence type="ECO:0000256" key="3">
    <source>
        <dbReference type="ARBA" id="ARBA00022989"/>
    </source>
</evidence>
<evidence type="ECO:0000256" key="5">
    <source>
        <dbReference type="SAM" id="MobiDB-lite"/>
    </source>
</evidence>
<gene>
    <name evidence="8" type="ORF">TRM7557_03129</name>
</gene>
<evidence type="ECO:0000313" key="9">
    <source>
        <dbReference type="Proteomes" id="UP000052022"/>
    </source>
</evidence>
<dbReference type="Proteomes" id="UP000052022">
    <property type="component" value="Unassembled WGS sequence"/>
</dbReference>
<evidence type="ECO:0000256" key="6">
    <source>
        <dbReference type="SAM" id="Phobius"/>
    </source>
</evidence>
<feature type="transmembrane region" description="Helical" evidence="6">
    <location>
        <begin position="223"/>
        <end position="252"/>
    </location>
</feature>
<dbReference type="OrthoDB" id="264250at2"/>
<name>A0A0P1GGC0_9RHOB</name>
<comment type="subcellular location">
    <subcellularLocation>
        <location evidence="1">Membrane</location>
        <topology evidence="1">Multi-pass membrane protein</topology>
    </subcellularLocation>
</comment>
<feature type="transmembrane region" description="Helical" evidence="6">
    <location>
        <begin position="23"/>
        <end position="42"/>
    </location>
</feature>
<evidence type="ECO:0000256" key="2">
    <source>
        <dbReference type="ARBA" id="ARBA00022692"/>
    </source>
</evidence>
<dbReference type="EMBL" id="CYSD01000040">
    <property type="protein sequence ID" value="CUH80899.1"/>
    <property type="molecule type" value="Genomic_DNA"/>
</dbReference>
<feature type="region of interest" description="Disordered" evidence="5">
    <location>
        <begin position="1"/>
        <end position="20"/>
    </location>
</feature>
<keyword evidence="3 6" id="KW-1133">Transmembrane helix</keyword>
<feature type="transmembrane region" description="Helical" evidence="6">
    <location>
        <begin position="191"/>
        <end position="211"/>
    </location>
</feature>
<dbReference type="Pfam" id="PF04932">
    <property type="entry name" value="Wzy_C"/>
    <property type="match status" value="1"/>
</dbReference>
<keyword evidence="2 6" id="KW-0812">Transmembrane</keyword>
<dbReference type="GO" id="GO:0016020">
    <property type="term" value="C:membrane"/>
    <property type="evidence" value="ECO:0007669"/>
    <property type="project" value="UniProtKB-SubCell"/>
</dbReference>
<evidence type="ECO:0000313" key="8">
    <source>
        <dbReference type="EMBL" id="CUH80899.1"/>
    </source>
</evidence>
<keyword evidence="4 6" id="KW-0472">Membrane</keyword>
<evidence type="ECO:0000259" key="7">
    <source>
        <dbReference type="Pfam" id="PF04932"/>
    </source>
</evidence>